<dbReference type="InterPro" id="IPR038242">
    <property type="entry name" value="Cmr2_N"/>
</dbReference>
<keyword evidence="1" id="KW-0547">Nucleotide-binding</keyword>
<evidence type="ECO:0000256" key="2">
    <source>
        <dbReference type="ARBA" id="ARBA00023118"/>
    </source>
</evidence>
<dbReference type="PROSITE" id="PS50887">
    <property type="entry name" value="GGDEF"/>
    <property type="match status" value="1"/>
</dbReference>
<keyword evidence="2" id="KW-0051">Antiviral defense</keyword>
<evidence type="ECO:0000259" key="4">
    <source>
        <dbReference type="PROSITE" id="PS50887"/>
    </source>
</evidence>
<dbReference type="NCBIfam" id="TIGR02577">
    <property type="entry name" value="cas_TM1794_Cmr2"/>
    <property type="match status" value="1"/>
</dbReference>
<dbReference type="RefSeq" id="WP_377357177.1">
    <property type="nucleotide sequence ID" value="NZ_JBHTCM010000006.1"/>
</dbReference>
<dbReference type="InterPro" id="IPR000160">
    <property type="entry name" value="GGDEF_dom"/>
</dbReference>
<dbReference type="InterPro" id="IPR024615">
    <property type="entry name" value="CRISPR-assoc_Cmr2_N"/>
</dbReference>
<gene>
    <name evidence="5" type="primary">cas10</name>
    <name evidence="5" type="ORF">ACFQPS_05670</name>
</gene>
<evidence type="ECO:0000313" key="6">
    <source>
        <dbReference type="Proteomes" id="UP001596456"/>
    </source>
</evidence>
<proteinExistence type="predicted"/>
<dbReference type="CDD" id="cd09679">
    <property type="entry name" value="Cas10_III"/>
    <property type="match status" value="1"/>
</dbReference>
<evidence type="ECO:0000313" key="5">
    <source>
        <dbReference type="EMBL" id="MFC7332642.1"/>
    </source>
</evidence>
<sequence length="701" mass="76520">MDKRQIDARPSGPSRSGIIDKTGISSAASDVVGRFCHKSGDVADSWRHPFGGATLPEQARDRSRPDHRRHFQEAVETALRRSDRIGLLTVALGPVQPFIAAARSLRDLRTGSALLSYLSSCAMRPVIDRLGKHNLISPSLNGNPRQRSGQGEETIPTSGLPHRFLALVPWGEEGAEAAALARACEAAAKDALVEIAAAVRGRIAKQMDDFPGWDALWDSQIDAMLHVRAVAVPLDVDASTLSRLGVPTDADEGGGVGWIGLVDLAGRVLAARRSALPVPVNPAAQAARTVAKCTLLGSWEQMGDEGFWKVAPDKLRMGGVRMRPKERFCAQSLVKRFAFPAFLRTALELEREDARFPDTATVAAVEWLGEAGLDWQRPAEEGKWSGQWLHWTRQDQDKDESCDSDDVWRLISETKRKSKNKPPSYYAILVADGDNMGQWLRGEKLDQGQRMSPLHHMAISEALANFAIHAAPTIVTNHKGWLIYSGGDDVLAVLPAAHALSCALALRNAFRGIGGWHEGRFALGDKAGLSVGVAVVHHKEDLREALDAARAAEKKAKSDGRDRLALTVRRRSGEHATSVLRWEDVPWVTALVEAFRDGASDRWAYRLRSLADTLDRLPTGASAAELKRQIGRSEGDTLEKLARLGPILDLAPAADDDTKAMALAALEAAYERFRHDHDGPRIADFVLVCQEASFLARGRDR</sequence>
<reference evidence="6" key="1">
    <citation type="journal article" date="2019" name="Int. J. Syst. Evol. Microbiol.">
        <title>The Global Catalogue of Microorganisms (GCM) 10K type strain sequencing project: providing services to taxonomists for standard genome sequencing and annotation.</title>
        <authorList>
            <consortium name="The Broad Institute Genomics Platform"/>
            <consortium name="The Broad Institute Genome Sequencing Center for Infectious Disease"/>
            <person name="Wu L."/>
            <person name="Ma J."/>
        </authorList>
    </citation>
    <scope>NUCLEOTIDE SEQUENCE [LARGE SCALE GENOMIC DNA]</scope>
    <source>
        <strain evidence="6">CGMCC 1.16275</strain>
    </source>
</reference>
<keyword evidence="6" id="KW-1185">Reference proteome</keyword>
<name>A0ABW2KU08_9PROT</name>
<dbReference type="InterPro" id="IPR013407">
    <property type="entry name" value="CRISPR-assoc_prot_Cmr2"/>
</dbReference>
<feature type="compositionally biased region" description="Polar residues" evidence="3">
    <location>
        <begin position="137"/>
        <end position="157"/>
    </location>
</feature>
<feature type="domain" description="GGDEF" evidence="4">
    <location>
        <begin position="424"/>
        <end position="569"/>
    </location>
</feature>
<protein>
    <submittedName>
        <fullName evidence="5">Type III-B CRISPR-associated protein Cas10/Cmr2</fullName>
    </submittedName>
</protein>
<dbReference type="Pfam" id="PF12469">
    <property type="entry name" value="Cmr2_N"/>
    <property type="match status" value="1"/>
</dbReference>
<comment type="caution">
    <text evidence="5">The sequence shown here is derived from an EMBL/GenBank/DDBJ whole genome shotgun (WGS) entry which is preliminary data.</text>
</comment>
<feature type="region of interest" description="Disordered" evidence="3">
    <location>
        <begin position="137"/>
        <end position="158"/>
    </location>
</feature>
<evidence type="ECO:0000256" key="1">
    <source>
        <dbReference type="ARBA" id="ARBA00022741"/>
    </source>
</evidence>
<dbReference type="Proteomes" id="UP001596456">
    <property type="component" value="Unassembled WGS sequence"/>
</dbReference>
<dbReference type="Pfam" id="PF22335">
    <property type="entry name" value="Cas10-Cmr2_palm2"/>
    <property type="match status" value="1"/>
</dbReference>
<dbReference type="InterPro" id="IPR054767">
    <property type="entry name" value="Cas10-Cmr2_palm2"/>
</dbReference>
<feature type="region of interest" description="Disordered" evidence="3">
    <location>
        <begin position="1"/>
        <end position="20"/>
    </location>
</feature>
<dbReference type="EMBL" id="JBHTCM010000006">
    <property type="protein sequence ID" value="MFC7332642.1"/>
    <property type="molecule type" value="Genomic_DNA"/>
</dbReference>
<dbReference type="Gene3D" id="3.30.70.270">
    <property type="match status" value="1"/>
</dbReference>
<accession>A0ABW2KU08</accession>
<dbReference type="InterPro" id="IPR043128">
    <property type="entry name" value="Rev_trsase/Diguanyl_cyclase"/>
</dbReference>
<organism evidence="5 6">
    <name type="scientific">Rhodocista pekingensis</name>
    <dbReference type="NCBI Taxonomy" id="201185"/>
    <lineage>
        <taxon>Bacteria</taxon>
        <taxon>Pseudomonadati</taxon>
        <taxon>Pseudomonadota</taxon>
        <taxon>Alphaproteobacteria</taxon>
        <taxon>Rhodospirillales</taxon>
        <taxon>Azospirillaceae</taxon>
        <taxon>Rhodocista</taxon>
    </lineage>
</organism>
<feature type="region of interest" description="Disordered" evidence="3">
    <location>
        <begin position="49"/>
        <end position="68"/>
    </location>
</feature>
<dbReference type="Gene3D" id="3.30.70.2220">
    <property type="entry name" value="CRISPR-Cas system, Cmr2 subunit, D1 domain, cysteine cluster"/>
    <property type="match status" value="1"/>
</dbReference>
<evidence type="ECO:0000256" key="3">
    <source>
        <dbReference type="SAM" id="MobiDB-lite"/>
    </source>
</evidence>